<evidence type="ECO:0000313" key="2">
    <source>
        <dbReference type="EMBL" id="KAF0046605.1"/>
    </source>
</evidence>
<accession>A0A6A4TMR8</accession>
<dbReference type="AlphaFoldDB" id="A0A6A4TMR8"/>
<protein>
    <submittedName>
        <fullName evidence="2">Uncharacterized protein</fullName>
    </submittedName>
</protein>
<organism evidence="2 3">
    <name type="scientific">Scophthalmus maximus</name>
    <name type="common">Turbot</name>
    <name type="synonym">Psetta maxima</name>
    <dbReference type="NCBI Taxonomy" id="52904"/>
    <lineage>
        <taxon>Eukaryota</taxon>
        <taxon>Metazoa</taxon>
        <taxon>Chordata</taxon>
        <taxon>Craniata</taxon>
        <taxon>Vertebrata</taxon>
        <taxon>Euteleostomi</taxon>
        <taxon>Actinopterygii</taxon>
        <taxon>Neopterygii</taxon>
        <taxon>Teleostei</taxon>
        <taxon>Neoteleostei</taxon>
        <taxon>Acanthomorphata</taxon>
        <taxon>Carangaria</taxon>
        <taxon>Pleuronectiformes</taxon>
        <taxon>Pleuronectoidei</taxon>
        <taxon>Scophthalmidae</taxon>
        <taxon>Scophthalmus</taxon>
    </lineage>
</organism>
<feature type="region of interest" description="Disordered" evidence="1">
    <location>
        <begin position="1"/>
        <end position="23"/>
    </location>
</feature>
<feature type="compositionally biased region" description="Polar residues" evidence="1">
    <location>
        <begin position="136"/>
        <end position="150"/>
    </location>
</feature>
<sequence length="160" mass="17692">MRRFGGGRGGVNSLSRRRRRREGLPKRALTGVRSFSNSDEPRVGIPGAPVCVCVCVCDTQWSQLVLQEVSVSPHRKNSGIQINNAAVINSAGIVLRENTLLYPLLFSMLCVANMRDVEGPSGCEWDRSEGLKKFTVSRSELTSTRSQDPMNNIDENREAN</sequence>
<gene>
    <name evidence="2" type="ORF">F2P81_000238</name>
</gene>
<comment type="caution">
    <text evidence="2">The sequence shown here is derived from an EMBL/GenBank/DDBJ whole genome shotgun (WGS) entry which is preliminary data.</text>
</comment>
<feature type="compositionally biased region" description="Gly residues" evidence="1">
    <location>
        <begin position="1"/>
        <end position="10"/>
    </location>
</feature>
<feature type="region of interest" description="Disordered" evidence="1">
    <location>
        <begin position="136"/>
        <end position="160"/>
    </location>
</feature>
<evidence type="ECO:0000256" key="1">
    <source>
        <dbReference type="SAM" id="MobiDB-lite"/>
    </source>
</evidence>
<dbReference type="Proteomes" id="UP000438429">
    <property type="component" value="Unassembled WGS sequence"/>
</dbReference>
<reference evidence="2 3" key="1">
    <citation type="submission" date="2019-06" db="EMBL/GenBank/DDBJ databases">
        <title>Draft genomes of female and male turbot (Scophthalmus maximus).</title>
        <authorList>
            <person name="Xu H."/>
            <person name="Xu X.-W."/>
            <person name="Shao C."/>
            <person name="Chen S."/>
        </authorList>
    </citation>
    <scope>NUCLEOTIDE SEQUENCE [LARGE SCALE GENOMIC DNA]</scope>
    <source>
        <strain evidence="2">Ysfricsl-2016a</strain>
        <tissue evidence="2">Blood</tissue>
    </source>
</reference>
<dbReference type="EMBL" id="VEVO01000001">
    <property type="protein sequence ID" value="KAF0046605.1"/>
    <property type="molecule type" value="Genomic_DNA"/>
</dbReference>
<proteinExistence type="predicted"/>
<evidence type="ECO:0000313" key="3">
    <source>
        <dbReference type="Proteomes" id="UP000438429"/>
    </source>
</evidence>
<name>A0A6A4TMR8_SCOMX</name>